<dbReference type="Proteomes" id="UP000193218">
    <property type="component" value="Unassembled WGS sequence"/>
</dbReference>
<dbReference type="InParanoid" id="A0A1Y1UA44"/>
<dbReference type="STRING" id="4999.A0A1Y1UA44"/>
<reference evidence="1 2" key="1">
    <citation type="submission" date="2017-03" db="EMBL/GenBank/DDBJ databases">
        <title>Widespread Adenine N6-methylation of Active Genes in Fungi.</title>
        <authorList>
            <consortium name="DOE Joint Genome Institute"/>
            <person name="Mondo S.J."/>
            <person name="Dannebaum R.O."/>
            <person name="Kuo R.C."/>
            <person name="Louie K.B."/>
            <person name="Bewick A.J."/>
            <person name="Labutti K."/>
            <person name="Haridas S."/>
            <person name="Kuo A."/>
            <person name="Salamov A."/>
            <person name="Ahrendt S.R."/>
            <person name="Lau R."/>
            <person name="Bowen B.P."/>
            <person name="Lipzen A."/>
            <person name="Sullivan W."/>
            <person name="Andreopoulos W.B."/>
            <person name="Clum A."/>
            <person name="Lindquist E."/>
            <person name="Daum C."/>
            <person name="Northen T.R."/>
            <person name="Ramamoorthy G."/>
            <person name="Schmitz R.J."/>
            <person name="Gryganskyi A."/>
            <person name="Culley D."/>
            <person name="Magnuson J."/>
            <person name="James T.Y."/>
            <person name="O'Malley M.A."/>
            <person name="Stajich J.E."/>
            <person name="Spatafora J.W."/>
            <person name="Visel A."/>
            <person name="Grigoriev I.V."/>
        </authorList>
    </citation>
    <scope>NUCLEOTIDE SEQUENCE [LARGE SCALE GENOMIC DNA]</scope>
    <source>
        <strain evidence="1 2">NRRL Y-17943</strain>
    </source>
</reference>
<dbReference type="Pfam" id="PF03663">
    <property type="entry name" value="Glyco_hydro_76"/>
    <property type="match status" value="1"/>
</dbReference>
<keyword evidence="2" id="KW-1185">Reference proteome</keyword>
<dbReference type="OrthoDB" id="9984024at2759"/>
<sequence>MSPILPYAASLVARWTAADYISNAQAGFQGLQGWYNEATGLYDTCGWWNGANDLTAIGDLAKVDSSIVDQVTTIFANSYSVTPAQNPQPLSPGDHNSADPIAWCDHCYDDNGWWALAWINAYDITNNQDYLTLAQGIFDQNMVKGGPSNCSNGGIVWCDYNPYVNAIANELYLSVSAHLANRVAESDRAHYTTIAQDQWTWFQKSGLINPQNLINDGLEANCTNTYKRTIWSYNQGVILGGLVELNKAAPDSSLLDSANTLAKASIGYLADSNQIIHDVCEPDCAPDATQFKGIYIRNLAALYQASPSSLLQSVLTANANSIWNNDRITSNNTFGVDWAVLEEGTVVRNGIVKGETDASTSGSALDGLVGGIIASS</sequence>
<dbReference type="RefSeq" id="XP_021868650.1">
    <property type="nucleotide sequence ID" value="XM_022013628.1"/>
</dbReference>
<dbReference type="GeneID" id="33555436"/>
<dbReference type="InterPro" id="IPR005198">
    <property type="entry name" value="Glyco_hydro_76"/>
</dbReference>
<dbReference type="PANTHER" id="PTHR47791">
    <property type="entry name" value="MEIOTICALLY UP-REGULATED GENE 191 PROTEIN"/>
    <property type="match status" value="1"/>
</dbReference>
<dbReference type="EMBL" id="NBSH01000014">
    <property type="protein sequence ID" value="ORX34387.1"/>
    <property type="molecule type" value="Genomic_DNA"/>
</dbReference>
<protein>
    <submittedName>
        <fullName evidence="1">Putative glycosyl hydrolase</fullName>
    </submittedName>
</protein>
<dbReference type="SUPFAM" id="SSF48208">
    <property type="entry name" value="Six-hairpin glycosidases"/>
    <property type="match status" value="1"/>
</dbReference>
<evidence type="ECO:0000313" key="1">
    <source>
        <dbReference type="EMBL" id="ORX34387.1"/>
    </source>
</evidence>
<organism evidence="1 2">
    <name type="scientific">Kockovaella imperatae</name>
    <dbReference type="NCBI Taxonomy" id="4999"/>
    <lineage>
        <taxon>Eukaryota</taxon>
        <taxon>Fungi</taxon>
        <taxon>Dikarya</taxon>
        <taxon>Basidiomycota</taxon>
        <taxon>Agaricomycotina</taxon>
        <taxon>Tremellomycetes</taxon>
        <taxon>Tremellales</taxon>
        <taxon>Cuniculitremaceae</taxon>
        <taxon>Kockovaella</taxon>
    </lineage>
</organism>
<dbReference type="InterPro" id="IPR053169">
    <property type="entry name" value="MUG_Protein"/>
</dbReference>
<dbReference type="GO" id="GO:0005975">
    <property type="term" value="P:carbohydrate metabolic process"/>
    <property type="evidence" value="ECO:0007669"/>
    <property type="project" value="InterPro"/>
</dbReference>
<keyword evidence="1" id="KW-0378">Hydrolase</keyword>
<dbReference type="AlphaFoldDB" id="A0A1Y1UA44"/>
<name>A0A1Y1UA44_9TREE</name>
<comment type="caution">
    <text evidence="1">The sequence shown here is derived from an EMBL/GenBank/DDBJ whole genome shotgun (WGS) entry which is preliminary data.</text>
</comment>
<dbReference type="Gene3D" id="1.50.10.20">
    <property type="match status" value="1"/>
</dbReference>
<accession>A0A1Y1UA44</accession>
<evidence type="ECO:0000313" key="2">
    <source>
        <dbReference type="Proteomes" id="UP000193218"/>
    </source>
</evidence>
<dbReference type="GO" id="GO:0016787">
    <property type="term" value="F:hydrolase activity"/>
    <property type="evidence" value="ECO:0007669"/>
    <property type="project" value="UniProtKB-KW"/>
</dbReference>
<dbReference type="InterPro" id="IPR008928">
    <property type="entry name" value="6-hairpin_glycosidase_sf"/>
</dbReference>
<dbReference type="PANTHER" id="PTHR47791:SF1">
    <property type="entry name" value="ENDO MANNANASE, GH76 FAMILY (EUROFUNG)"/>
    <property type="match status" value="1"/>
</dbReference>
<proteinExistence type="predicted"/>
<dbReference type="FunCoup" id="A0A1Y1UA44">
    <property type="interactions" value="30"/>
</dbReference>
<gene>
    <name evidence="1" type="ORF">BD324DRAFT_583615</name>
</gene>